<dbReference type="PATRIC" id="fig|1653479.3.peg.2375"/>
<gene>
    <name evidence="3" type="primary">curA</name>
    <name evidence="3" type="ORF">A3Q41_02345</name>
</gene>
<dbReference type="SMART" id="SM00829">
    <property type="entry name" value="PKS_ER"/>
    <property type="match status" value="1"/>
</dbReference>
<dbReference type="EC" id="1.3.1.-" evidence="3"/>
<dbReference type="EMBL" id="CP015220">
    <property type="protein sequence ID" value="AMY23646.1"/>
    <property type="molecule type" value="Genomic_DNA"/>
</dbReference>
<dbReference type="OrthoDB" id="9805663at2"/>
<dbReference type="InterPro" id="IPR045010">
    <property type="entry name" value="MDR_fam"/>
</dbReference>
<evidence type="ECO:0000313" key="3">
    <source>
        <dbReference type="EMBL" id="AMY23646.1"/>
    </source>
</evidence>
<organism evidence="3 4">
    <name type="scientific">Rhodococcoides fascians</name>
    <name type="common">Rhodococcus fascians</name>
    <dbReference type="NCBI Taxonomy" id="1828"/>
    <lineage>
        <taxon>Bacteria</taxon>
        <taxon>Bacillati</taxon>
        <taxon>Actinomycetota</taxon>
        <taxon>Actinomycetes</taxon>
        <taxon>Mycobacteriales</taxon>
        <taxon>Nocardiaceae</taxon>
        <taxon>Rhodococcoides</taxon>
    </lineage>
</organism>
<reference evidence="4" key="2">
    <citation type="submission" date="2016-04" db="EMBL/GenBank/DDBJ databases">
        <title>Complete Genome and Plasmid Sequences for Rhodococcus fascians D188 and Draft Sequences for Rhodococcus spp. Isolates PBTS 1 and PBTS 2.</title>
        <authorList>
            <person name="Stamer R."/>
            <person name="Vereecke D."/>
            <person name="Zhang Y."/>
            <person name="Schilkey F."/>
            <person name="Devitt N."/>
            <person name="Randall J."/>
        </authorList>
    </citation>
    <scope>NUCLEOTIDE SEQUENCE [LARGE SCALE GENOMIC DNA]</scope>
    <source>
        <strain evidence="4">PBTS2</strain>
    </source>
</reference>
<evidence type="ECO:0000256" key="1">
    <source>
        <dbReference type="ARBA" id="ARBA00023002"/>
    </source>
</evidence>
<dbReference type="InterPro" id="IPR013149">
    <property type="entry name" value="ADH-like_C"/>
</dbReference>
<dbReference type="Proteomes" id="UP000076038">
    <property type="component" value="Chromosome"/>
</dbReference>
<evidence type="ECO:0000313" key="4">
    <source>
        <dbReference type="Proteomes" id="UP000076038"/>
    </source>
</evidence>
<accession>A0A143QLI6</accession>
<dbReference type="Gene3D" id="3.40.50.720">
    <property type="entry name" value="NAD(P)-binding Rossmann-like Domain"/>
    <property type="match status" value="1"/>
</dbReference>
<keyword evidence="4" id="KW-1185">Reference proteome</keyword>
<evidence type="ECO:0000259" key="2">
    <source>
        <dbReference type="SMART" id="SM00829"/>
    </source>
</evidence>
<dbReference type="InterPro" id="IPR041694">
    <property type="entry name" value="ADH_N_2"/>
</dbReference>
<proteinExistence type="predicted"/>
<dbReference type="KEGG" id="rhs:A3Q41_02345"/>
<feature type="domain" description="Enoyl reductase (ER)" evidence="2">
    <location>
        <begin position="14"/>
        <end position="337"/>
    </location>
</feature>
<dbReference type="RefSeq" id="WP_048317461.1">
    <property type="nucleotide sequence ID" value="NZ_CP015220.1"/>
</dbReference>
<dbReference type="Pfam" id="PF16884">
    <property type="entry name" value="ADH_N_2"/>
    <property type="match status" value="1"/>
</dbReference>
<dbReference type="InterPro" id="IPR036291">
    <property type="entry name" value="NAD(P)-bd_dom_sf"/>
</dbReference>
<dbReference type="InterPro" id="IPR011032">
    <property type="entry name" value="GroES-like_sf"/>
</dbReference>
<dbReference type="CDD" id="cd05288">
    <property type="entry name" value="PGDH"/>
    <property type="match status" value="1"/>
</dbReference>
<dbReference type="PANTHER" id="PTHR43205">
    <property type="entry name" value="PROSTAGLANDIN REDUCTASE"/>
    <property type="match status" value="1"/>
</dbReference>
<dbReference type="PANTHER" id="PTHR43205:SF7">
    <property type="entry name" value="PROSTAGLANDIN REDUCTASE 1"/>
    <property type="match status" value="1"/>
</dbReference>
<dbReference type="GO" id="GO:0016628">
    <property type="term" value="F:oxidoreductase activity, acting on the CH-CH group of donors, NAD or NADP as acceptor"/>
    <property type="evidence" value="ECO:0007669"/>
    <property type="project" value="InterPro"/>
</dbReference>
<dbReference type="Gene3D" id="3.90.180.10">
    <property type="entry name" value="Medium-chain alcohol dehydrogenases, catalytic domain"/>
    <property type="match status" value="1"/>
</dbReference>
<dbReference type="Pfam" id="PF00107">
    <property type="entry name" value="ADH_zinc_N"/>
    <property type="match status" value="1"/>
</dbReference>
<sequence length="339" mass="35831">MNSRTLCLTSYPSGKLTTEHLELADIPLAPLLDGEVLVRNTWLSIDPSIRLRLGDSAPSGYLPPLGIGDALVGLALGVVVESRDENFRPGDLVSHMYGYRDFAVVSATAGGLGGAGTLTRIDTQDWPPQWFLGPLGSSGLTAYVGLFEVMDIRPSDTVWISAAAGAVGSIATQLAAHHGCTVIASAGSRRKADHLVDALGASRSFDYHDGDMESLLARAAPGGIDAYFDNVGGSHFTAALDALRPEGRVAMCGAISTYETSNTLPSNLFQITAKSLSVRGFRAGSFGHLYDTMRSTVGSRLVDGTMIYEESVYDGLEQSSTALVDLLNGRTNGKTLCRL</sequence>
<dbReference type="FunFam" id="3.40.50.720:FF:000121">
    <property type="entry name" value="Prostaglandin reductase 2"/>
    <property type="match status" value="1"/>
</dbReference>
<dbReference type="SUPFAM" id="SSF51735">
    <property type="entry name" value="NAD(P)-binding Rossmann-fold domains"/>
    <property type="match status" value="1"/>
</dbReference>
<dbReference type="InterPro" id="IPR020843">
    <property type="entry name" value="ER"/>
</dbReference>
<dbReference type="AlphaFoldDB" id="A0A143QLI6"/>
<name>A0A143QLI6_RHOFA</name>
<keyword evidence="1 3" id="KW-0560">Oxidoreductase</keyword>
<dbReference type="SUPFAM" id="SSF50129">
    <property type="entry name" value="GroES-like"/>
    <property type="match status" value="1"/>
</dbReference>
<reference evidence="3 4" key="1">
    <citation type="journal article" date="2016" name="Genome Announc.">
        <title>Complete Genome and Plasmid Sequences for Rhodococcus fascians D188 and Draft Sequences for Rhodococcus Isolates PBTS 1 and PBTS 2.</title>
        <authorList>
            <person name="Stamler R.A."/>
            <person name="Vereecke D."/>
            <person name="Zhang Y."/>
            <person name="Schilkey F."/>
            <person name="Devitt N."/>
            <person name="Randall J.J."/>
        </authorList>
    </citation>
    <scope>NUCLEOTIDE SEQUENCE [LARGE SCALE GENOMIC DNA]</scope>
    <source>
        <strain evidence="3 4">PBTS2</strain>
    </source>
</reference>
<protein>
    <submittedName>
        <fullName evidence="3">NADPH-dependent curcumin reductase</fullName>
        <ecNumber evidence="3">1.3.1.-</ecNumber>
    </submittedName>
</protein>